<dbReference type="AlphaFoldDB" id="A0A0W8F0P8"/>
<reference evidence="1" key="1">
    <citation type="journal article" date="2015" name="Proc. Natl. Acad. Sci. U.S.A.">
        <title>Networks of energetic and metabolic interactions define dynamics in microbial communities.</title>
        <authorList>
            <person name="Embree M."/>
            <person name="Liu J.K."/>
            <person name="Al-Bassam M.M."/>
            <person name="Zengler K."/>
        </authorList>
    </citation>
    <scope>NUCLEOTIDE SEQUENCE</scope>
</reference>
<proteinExistence type="predicted"/>
<gene>
    <name evidence="1" type="ORF">ASZ90_015885</name>
</gene>
<accession>A0A0W8F0P8</accession>
<organism evidence="1">
    <name type="scientific">hydrocarbon metagenome</name>
    <dbReference type="NCBI Taxonomy" id="938273"/>
    <lineage>
        <taxon>unclassified sequences</taxon>
        <taxon>metagenomes</taxon>
        <taxon>ecological metagenomes</taxon>
    </lineage>
</organism>
<comment type="caution">
    <text evidence="1">The sequence shown here is derived from an EMBL/GenBank/DDBJ whole genome shotgun (WGS) entry which is preliminary data.</text>
</comment>
<evidence type="ECO:0000313" key="1">
    <source>
        <dbReference type="EMBL" id="KUG14468.1"/>
    </source>
</evidence>
<sequence>MYSRSFGPTDKRDGSWLSGISAVVVVEEGPSGSANILRYELDTTGFAPDEYQVAISGITVPALLDTATFTLLPAG</sequence>
<name>A0A0W8F0P8_9ZZZZ</name>
<dbReference type="EMBL" id="LNQE01001657">
    <property type="protein sequence ID" value="KUG14468.1"/>
    <property type="molecule type" value="Genomic_DNA"/>
</dbReference>
<protein>
    <submittedName>
        <fullName evidence="1">Uncharacterized protein</fullName>
    </submittedName>
</protein>